<keyword evidence="7" id="KW-0690">Ribosome biogenesis</keyword>
<keyword evidence="13" id="KW-0378">Hydrolase</keyword>
<dbReference type="InterPro" id="IPR018935">
    <property type="entry name" value="RIO_kinase_CS"/>
</dbReference>
<feature type="compositionally biased region" description="Acidic residues" evidence="22">
    <location>
        <begin position="533"/>
        <end position="569"/>
    </location>
</feature>
<dbReference type="EMBL" id="SDOX01000047">
    <property type="protein sequence ID" value="TFJ83311.1"/>
    <property type="molecule type" value="Genomic_DNA"/>
</dbReference>
<dbReference type="CDD" id="cd05147">
    <property type="entry name" value="RIO1_euk"/>
    <property type="match status" value="1"/>
</dbReference>
<dbReference type="OrthoDB" id="205248at2759"/>
<dbReference type="Gene3D" id="1.10.510.10">
    <property type="entry name" value="Transferase(Phosphotransferase) domain 1"/>
    <property type="match status" value="1"/>
</dbReference>
<evidence type="ECO:0000256" key="6">
    <source>
        <dbReference type="ARBA" id="ARBA00022490"/>
    </source>
</evidence>
<feature type="domain" description="RIO kinase" evidence="23">
    <location>
        <begin position="157"/>
        <end position="393"/>
    </location>
</feature>
<dbReference type="InterPro" id="IPR018934">
    <property type="entry name" value="RIO_dom"/>
</dbReference>
<dbReference type="PROSITE" id="PS01245">
    <property type="entry name" value="RIO1"/>
    <property type="match status" value="1"/>
</dbReference>
<name>A0A4D9CVI7_9STRA</name>
<dbReference type="GO" id="GO:0016787">
    <property type="term" value="F:hydrolase activity"/>
    <property type="evidence" value="ECO:0007669"/>
    <property type="project" value="UniProtKB-KW"/>
</dbReference>
<keyword evidence="15" id="KW-0460">Magnesium</keyword>
<feature type="compositionally biased region" description="Basic residues" evidence="22">
    <location>
        <begin position="618"/>
        <end position="641"/>
    </location>
</feature>
<comment type="catalytic activity">
    <reaction evidence="16">
        <text>L-threonyl-[protein] + ATP = O-phospho-L-threonyl-[protein] + ADP + H(+)</text>
        <dbReference type="Rhea" id="RHEA:46608"/>
        <dbReference type="Rhea" id="RHEA-COMP:11060"/>
        <dbReference type="Rhea" id="RHEA-COMP:11605"/>
        <dbReference type="ChEBI" id="CHEBI:15378"/>
        <dbReference type="ChEBI" id="CHEBI:30013"/>
        <dbReference type="ChEBI" id="CHEBI:30616"/>
        <dbReference type="ChEBI" id="CHEBI:61977"/>
        <dbReference type="ChEBI" id="CHEBI:456216"/>
        <dbReference type="EC" id="2.7.11.1"/>
    </reaction>
</comment>
<evidence type="ECO:0000256" key="18">
    <source>
        <dbReference type="ARBA" id="ARBA00068838"/>
    </source>
</evidence>
<feature type="binding site" evidence="20">
    <location>
        <position position="214"/>
    </location>
    <ligand>
        <name>ATP</name>
        <dbReference type="ChEBI" id="CHEBI:30616"/>
    </ligand>
</feature>
<dbReference type="AlphaFoldDB" id="A0A4D9CVI7"/>
<gene>
    <name evidence="24" type="ORF">NSK_005375</name>
</gene>
<dbReference type="PANTHER" id="PTHR45723">
    <property type="entry name" value="SERINE/THREONINE-PROTEIN KINASE RIO1"/>
    <property type="match status" value="1"/>
</dbReference>
<dbReference type="GO" id="GO:0042254">
    <property type="term" value="P:ribosome biogenesis"/>
    <property type="evidence" value="ECO:0007669"/>
    <property type="project" value="UniProtKB-KW"/>
</dbReference>
<evidence type="ECO:0000256" key="3">
    <source>
        <dbReference type="ARBA" id="ARBA00009196"/>
    </source>
</evidence>
<feature type="compositionally biased region" description="Acidic residues" evidence="22">
    <location>
        <begin position="414"/>
        <end position="426"/>
    </location>
</feature>
<keyword evidence="14 20" id="KW-0067">ATP-binding</keyword>
<keyword evidence="8" id="KW-0723">Serine/threonine-protein kinase</keyword>
<evidence type="ECO:0000256" key="9">
    <source>
        <dbReference type="ARBA" id="ARBA00022679"/>
    </source>
</evidence>
<comment type="catalytic activity">
    <reaction evidence="17">
        <text>L-seryl-[protein] + ATP = O-phospho-L-seryl-[protein] + ADP + H(+)</text>
        <dbReference type="Rhea" id="RHEA:17989"/>
        <dbReference type="Rhea" id="RHEA-COMP:9863"/>
        <dbReference type="Rhea" id="RHEA-COMP:11604"/>
        <dbReference type="ChEBI" id="CHEBI:15378"/>
        <dbReference type="ChEBI" id="CHEBI:29999"/>
        <dbReference type="ChEBI" id="CHEBI:30616"/>
        <dbReference type="ChEBI" id="CHEBI:83421"/>
        <dbReference type="ChEBI" id="CHEBI:456216"/>
        <dbReference type="EC" id="2.7.11.1"/>
    </reaction>
</comment>
<evidence type="ECO:0000256" key="5">
    <source>
        <dbReference type="ARBA" id="ARBA00016038"/>
    </source>
</evidence>
<keyword evidence="6" id="KW-0963">Cytoplasm</keyword>
<evidence type="ECO:0000256" key="13">
    <source>
        <dbReference type="ARBA" id="ARBA00022801"/>
    </source>
</evidence>
<keyword evidence="12" id="KW-0418">Kinase</keyword>
<proteinExistence type="inferred from homology"/>
<dbReference type="EC" id="2.7.11.1" evidence="4"/>
<accession>A0A4D9CVI7</accession>
<feature type="binding site" evidence="21">
    <location>
        <position position="347"/>
    </location>
    <ligand>
        <name>Mg(2+)</name>
        <dbReference type="ChEBI" id="CHEBI:18420"/>
    </ligand>
</feature>
<feature type="compositionally biased region" description="Basic and acidic residues" evidence="22">
    <location>
        <begin position="427"/>
        <end position="446"/>
    </location>
</feature>
<protein>
    <recommendedName>
        <fullName evidence="5">Serine/threonine-protein kinase RIO1</fullName>
        <ecNumber evidence="4">2.7.11.1</ecNumber>
    </recommendedName>
    <alternativeName>
        <fullName evidence="18">Serine/threonine-protein kinase rio1</fullName>
    </alternativeName>
</protein>
<evidence type="ECO:0000256" key="7">
    <source>
        <dbReference type="ARBA" id="ARBA00022517"/>
    </source>
</evidence>
<dbReference type="SUPFAM" id="SSF56112">
    <property type="entry name" value="Protein kinase-like (PK-like)"/>
    <property type="match status" value="1"/>
</dbReference>
<keyword evidence="10" id="KW-0479">Metal-binding</keyword>
<dbReference type="InterPro" id="IPR051272">
    <property type="entry name" value="RIO-type_Ser/Thr_kinase"/>
</dbReference>
<evidence type="ECO:0000313" key="25">
    <source>
        <dbReference type="Proteomes" id="UP000355283"/>
    </source>
</evidence>
<evidence type="ECO:0000256" key="14">
    <source>
        <dbReference type="ARBA" id="ARBA00022840"/>
    </source>
</evidence>
<keyword evidence="9" id="KW-0808">Transferase</keyword>
<comment type="caution">
    <text evidence="24">The sequence shown here is derived from an EMBL/GenBank/DDBJ whole genome shotgun (WGS) entry which is preliminary data.</text>
</comment>
<dbReference type="GO" id="GO:0005524">
    <property type="term" value="F:ATP binding"/>
    <property type="evidence" value="ECO:0007669"/>
    <property type="project" value="UniProtKB-KW"/>
</dbReference>
<feature type="active site" description="4-aspartylphosphate intermediate" evidence="19">
    <location>
        <position position="347"/>
    </location>
</feature>
<evidence type="ECO:0000256" key="12">
    <source>
        <dbReference type="ARBA" id="ARBA00022777"/>
    </source>
</evidence>
<feature type="binding site" evidence="21">
    <location>
        <position position="335"/>
    </location>
    <ligand>
        <name>Mg(2+)</name>
        <dbReference type="ChEBI" id="CHEBI:18420"/>
    </ligand>
</feature>
<dbReference type="InterPro" id="IPR011009">
    <property type="entry name" value="Kinase-like_dom_sf"/>
</dbReference>
<evidence type="ECO:0000256" key="21">
    <source>
        <dbReference type="PIRSR" id="PIRSR038147-3"/>
    </source>
</evidence>
<dbReference type="FunFam" id="3.30.200.20:FF:000148">
    <property type="entry name" value="Serine/threonine-protein kinase RIO1"/>
    <property type="match status" value="1"/>
</dbReference>
<dbReference type="PIRSF" id="PIRSF038147">
    <property type="entry name" value="Ser/Thr_PK_RIO1"/>
    <property type="match status" value="1"/>
</dbReference>
<evidence type="ECO:0000259" key="23">
    <source>
        <dbReference type="SMART" id="SM00090"/>
    </source>
</evidence>
<dbReference type="GO" id="GO:0004674">
    <property type="term" value="F:protein serine/threonine kinase activity"/>
    <property type="evidence" value="ECO:0007669"/>
    <property type="project" value="UniProtKB-KW"/>
</dbReference>
<evidence type="ECO:0000256" key="1">
    <source>
        <dbReference type="ARBA" id="ARBA00001946"/>
    </source>
</evidence>
<evidence type="ECO:0000256" key="10">
    <source>
        <dbReference type="ARBA" id="ARBA00022723"/>
    </source>
</evidence>
<evidence type="ECO:0000256" key="22">
    <source>
        <dbReference type="SAM" id="MobiDB-lite"/>
    </source>
</evidence>
<evidence type="ECO:0000256" key="2">
    <source>
        <dbReference type="ARBA" id="ARBA00004496"/>
    </source>
</evidence>
<sequence>MAALGLPPAPRTDTTIEGQFDDASDENDTIHNSNHLQDLANGLSLTNLQLASPFDEDQTRGSRHVKTHTAKDHNHFETEQDDDEDGLEDEYADLEGLLLGEGSEAMLGGGTRGWGGASAAAAAARLESHRSVNLSQSVRNDITRSERTAEKRVTHTGRDERATTEQVLDPRTRLILWRLLSKGFLASIDGCLSTGKEANVYYAQDPAGKAYAIKVFKTSILVFKDRDRYVSGEFRFRHGYCRSNPRKMVKLWAEKEMRNLRRLAAAGIPAPRPVVLKGHVLVMDFVGTGGWPAPRLKDVQLGPRRLEEAYWSCLGYMRRLHHDCRLVHGDLSEYNLLYHEGQVIVIDVSQSVEHDHPQAWDFLRKDCLNVNAFFQRRGVWVAGTRRTFDFVVDGGLGTSQEEVKAALKSLKEAVDEEQEGGPEEGGDEGRRDEKEEEERLKERQEEAVFMKSYIPRSLHELPNSFEEARRIEAGEREQVYAAAVREMLVPAKQGRRQAACESEGEARRAEGEAEEEEAREDVHAEMKAFAKEESEEEEEEEEEEGEEEEEEVEEEEGTDEDEDEDEDGDEGRNEEKEWLEKKKGGMSGRGLTEEERKAAKAQRKADKKAVKADQQERRKTKIPKNVKKSRIKATSGARKKR</sequence>
<dbReference type="GO" id="GO:0046872">
    <property type="term" value="F:metal ion binding"/>
    <property type="evidence" value="ECO:0007669"/>
    <property type="project" value="UniProtKB-KW"/>
</dbReference>
<feature type="compositionally biased region" description="Basic and acidic residues" evidence="22">
    <location>
        <begin position="520"/>
        <end position="532"/>
    </location>
</feature>
<comment type="subcellular location">
    <subcellularLocation>
        <location evidence="2">Cytoplasm</location>
    </subcellularLocation>
</comment>
<feature type="compositionally biased region" description="Basic and acidic residues" evidence="22">
    <location>
        <begin position="69"/>
        <end position="78"/>
    </location>
</feature>
<feature type="region of interest" description="Disordered" evidence="22">
    <location>
        <begin position="488"/>
        <end position="641"/>
    </location>
</feature>
<feature type="compositionally biased region" description="Basic and acidic residues" evidence="22">
    <location>
        <begin position="591"/>
        <end position="617"/>
    </location>
</feature>
<dbReference type="Pfam" id="PF01163">
    <property type="entry name" value="RIO1"/>
    <property type="match status" value="1"/>
</dbReference>
<feature type="region of interest" description="Disordered" evidence="22">
    <location>
        <begin position="412"/>
        <end position="446"/>
    </location>
</feature>
<evidence type="ECO:0000256" key="11">
    <source>
        <dbReference type="ARBA" id="ARBA00022741"/>
    </source>
</evidence>
<dbReference type="InterPro" id="IPR000687">
    <property type="entry name" value="RIO_kinase"/>
</dbReference>
<evidence type="ECO:0000256" key="20">
    <source>
        <dbReference type="PIRSR" id="PIRSR038147-2"/>
    </source>
</evidence>
<comment type="cofactor">
    <cofactor evidence="1 21">
        <name>Mg(2+)</name>
        <dbReference type="ChEBI" id="CHEBI:18420"/>
    </cofactor>
</comment>
<evidence type="ECO:0000256" key="19">
    <source>
        <dbReference type="PIRSR" id="PIRSR038147-1"/>
    </source>
</evidence>
<evidence type="ECO:0000256" key="8">
    <source>
        <dbReference type="ARBA" id="ARBA00022527"/>
    </source>
</evidence>
<feature type="region of interest" description="Disordered" evidence="22">
    <location>
        <begin position="1"/>
        <end position="27"/>
    </location>
</feature>
<feature type="region of interest" description="Disordered" evidence="22">
    <location>
        <begin position="52"/>
        <end position="85"/>
    </location>
</feature>
<feature type="active site" description="Proton acceptor" evidence="19">
    <location>
        <position position="330"/>
    </location>
</feature>
<dbReference type="Proteomes" id="UP000355283">
    <property type="component" value="Unassembled WGS sequence"/>
</dbReference>
<comment type="similarity">
    <text evidence="3">Belongs to the protein kinase superfamily. RIO-type Ser/Thr kinase family.</text>
</comment>
<feature type="compositionally biased region" description="Basic and acidic residues" evidence="22">
    <location>
        <begin position="570"/>
        <end position="583"/>
    </location>
</feature>
<organism evidence="24 25">
    <name type="scientific">Nannochloropsis salina CCMP1776</name>
    <dbReference type="NCBI Taxonomy" id="1027361"/>
    <lineage>
        <taxon>Eukaryota</taxon>
        <taxon>Sar</taxon>
        <taxon>Stramenopiles</taxon>
        <taxon>Ochrophyta</taxon>
        <taxon>Eustigmatophyceae</taxon>
        <taxon>Eustigmatales</taxon>
        <taxon>Monodopsidaceae</taxon>
        <taxon>Microchloropsis</taxon>
        <taxon>Microchloropsis salina</taxon>
    </lineage>
</organism>
<evidence type="ECO:0000256" key="4">
    <source>
        <dbReference type="ARBA" id="ARBA00012513"/>
    </source>
</evidence>
<dbReference type="InterPro" id="IPR017407">
    <property type="entry name" value="Ser/Thr_kinase_Rio1"/>
</dbReference>
<evidence type="ECO:0000256" key="16">
    <source>
        <dbReference type="ARBA" id="ARBA00047899"/>
    </source>
</evidence>
<keyword evidence="25" id="KW-1185">Reference proteome</keyword>
<dbReference type="Gene3D" id="3.30.200.20">
    <property type="entry name" value="Phosphorylase Kinase, domain 1"/>
    <property type="match status" value="1"/>
</dbReference>
<evidence type="ECO:0000256" key="15">
    <source>
        <dbReference type="ARBA" id="ARBA00022842"/>
    </source>
</evidence>
<dbReference type="SMART" id="SM00090">
    <property type="entry name" value="RIO"/>
    <property type="match status" value="1"/>
</dbReference>
<evidence type="ECO:0000313" key="24">
    <source>
        <dbReference type="EMBL" id="TFJ83311.1"/>
    </source>
</evidence>
<reference evidence="24 25" key="1">
    <citation type="submission" date="2019-01" db="EMBL/GenBank/DDBJ databases">
        <title>Nuclear Genome Assembly of the Microalgal Biofuel strain Nannochloropsis salina CCMP1776.</title>
        <authorList>
            <person name="Hovde B."/>
        </authorList>
    </citation>
    <scope>NUCLEOTIDE SEQUENCE [LARGE SCALE GENOMIC DNA]</scope>
    <source>
        <strain evidence="24 25">CCMP1776</strain>
    </source>
</reference>
<dbReference type="GO" id="GO:0005737">
    <property type="term" value="C:cytoplasm"/>
    <property type="evidence" value="ECO:0007669"/>
    <property type="project" value="UniProtKB-SubCell"/>
</dbReference>
<evidence type="ECO:0000256" key="17">
    <source>
        <dbReference type="ARBA" id="ARBA00048679"/>
    </source>
</evidence>
<keyword evidence="11 20" id="KW-0547">Nucleotide-binding</keyword>